<accession>A0A699XM41</accession>
<name>A0A699XM41_TANCI</name>
<gene>
    <name evidence="1" type="ORF">Tci_932272</name>
</gene>
<dbReference type="EMBL" id="BKCJ011876033">
    <property type="protein sequence ID" value="GFD60303.1"/>
    <property type="molecule type" value="Genomic_DNA"/>
</dbReference>
<reference evidence="1" key="1">
    <citation type="journal article" date="2019" name="Sci. Rep.">
        <title>Draft genome of Tanacetum cinerariifolium, the natural source of mosquito coil.</title>
        <authorList>
            <person name="Yamashiro T."/>
            <person name="Shiraishi A."/>
            <person name="Satake H."/>
            <person name="Nakayama K."/>
        </authorList>
    </citation>
    <scope>NUCLEOTIDE SEQUENCE</scope>
</reference>
<comment type="caution">
    <text evidence="1">The sequence shown here is derived from an EMBL/GenBank/DDBJ whole genome shotgun (WGS) entry which is preliminary data.</text>
</comment>
<organism evidence="1">
    <name type="scientific">Tanacetum cinerariifolium</name>
    <name type="common">Dalmatian daisy</name>
    <name type="synonym">Chrysanthemum cinerariifolium</name>
    <dbReference type="NCBI Taxonomy" id="118510"/>
    <lineage>
        <taxon>Eukaryota</taxon>
        <taxon>Viridiplantae</taxon>
        <taxon>Streptophyta</taxon>
        <taxon>Embryophyta</taxon>
        <taxon>Tracheophyta</taxon>
        <taxon>Spermatophyta</taxon>
        <taxon>Magnoliopsida</taxon>
        <taxon>eudicotyledons</taxon>
        <taxon>Gunneridae</taxon>
        <taxon>Pentapetalae</taxon>
        <taxon>asterids</taxon>
        <taxon>campanulids</taxon>
        <taxon>Asterales</taxon>
        <taxon>Asteraceae</taxon>
        <taxon>Asteroideae</taxon>
        <taxon>Anthemideae</taxon>
        <taxon>Anthemidinae</taxon>
        <taxon>Tanacetum</taxon>
    </lineage>
</organism>
<feature type="non-terminal residue" evidence="1">
    <location>
        <position position="1"/>
    </location>
</feature>
<protein>
    <submittedName>
        <fullName evidence="1">Uncharacterized protein</fullName>
    </submittedName>
</protein>
<evidence type="ECO:0000313" key="1">
    <source>
        <dbReference type="EMBL" id="GFD60303.1"/>
    </source>
</evidence>
<proteinExistence type="predicted"/>
<feature type="non-terminal residue" evidence="1">
    <location>
        <position position="80"/>
    </location>
</feature>
<dbReference type="AlphaFoldDB" id="A0A699XM41"/>
<sequence length="80" mass="8648">DVVYFVDGLEGVEEAFCFGVVEDGFGGVFGLGERLDADAWHADAVVQHVDDPRRLEAHLAGFFLVDLLAPFALVDALLNV</sequence>